<evidence type="ECO:0000313" key="11">
    <source>
        <dbReference type="EMBL" id="GIE15490.1"/>
    </source>
</evidence>
<dbReference type="SMART" id="SM00448">
    <property type="entry name" value="REC"/>
    <property type="match status" value="2"/>
</dbReference>
<dbReference type="Pfam" id="PF02518">
    <property type="entry name" value="HATPase_c"/>
    <property type="match status" value="1"/>
</dbReference>
<evidence type="ECO:0000256" key="6">
    <source>
        <dbReference type="ARBA" id="ARBA00023012"/>
    </source>
</evidence>
<reference evidence="11" key="1">
    <citation type="submission" date="2021-01" db="EMBL/GenBank/DDBJ databases">
        <title>Whole genome shotgun sequence of Actinoplanes ferrugineus NBRC 15555.</title>
        <authorList>
            <person name="Komaki H."/>
            <person name="Tamura T."/>
        </authorList>
    </citation>
    <scope>NUCLEOTIDE SEQUENCE</scope>
    <source>
        <strain evidence="11">NBRC 15555</strain>
    </source>
</reference>
<dbReference type="InterPro" id="IPR035965">
    <property type="entry name" value="PAS-like_dom_sf"/>
</dbReference>
<dbReference type="Proteomes" id="UP000598174">
    <property type="component" value="Unassembled WGS sequence"/>
</dbReference>
<protein>
    <recommendedName>
        <fullName evidence="3">histidine kinase</fullName>
        <ecNumber evidence="3">2.7.13.3</ecNumber>
    </recommendedName>
</protein>
<dbReference type="InterPro" id="IPR036097">
    <property type="entry name" value="HisK_dim/P_sf"/>
</dbReference>
<dbReference type="GO" id="GO:0000155">
    <property type="term" value="F:phosphorelay sensor kinase activity"/>
    <property type="evidence" value="ECO:0007669"/>
    <property type="project" value="InterPro"/>
</dbReference>
<dbReference type="AlphaFoldDB" id="A0A919J6P8"/>
<evidence type="ECO:0000256" key="2">
    <source>
        <dbReference type="ARBA" id="ARBA00004236"/>
    </source>
</evidence>
<dbReference type="PANTHER" id="PTHR44591:SF3">
    <property type="entry name" value="RESPONSE REGULATORY DOMAIN-CONTAINING PROTEIN"/>
    <property type="match status" value="1"/>
</dbReference>
<feature type="modified residue" description="4-aspartylphosphate" evidence="7">
    <location>
        <position position="49"/>
    </location>
</feature>
<comment type="caution">
    <text evidence="11">The sequence shown here is derived from an EMBL/GenBank/DDBJ whole genome shotgun (WGS) entry which is preliminary data.</text>
</comment>
<comment type="subcellular location">
    <subcellularLocation>
        <location evidence="2">Cell membrane</location>
    </subcellularLocation>
</comment>
<dbReference type="GO" id="GO:0005886">
    <property type="term" value="C:plasma membrane"/>
    <property type="evidence" value="ECO:0007669"/>
    <property type="project" value="UniProtKB-SubCell"/>
</dbReference>
<dbReference type="PROSITE" id="PS50109">
    <property type="entry name" value="HIS_KIN"/>
    <property type="match status" value="1"/>
</dbReference>
<dbReference type="InterPro" id="IPR003594">
    <property type="entry name" value="HATPase_dom"/>
</dbReference>
<dbReference type="Gene3D" id="3.30.450.20">
    <property type="entry name" value="PAS domain"/>
    <property type="match status" value="1"/>
</dbReference>
<dbReference type="InterPro" id="IPR000014">
    <property type="entry name" value="PAS"/>
</dbReference>
<dbReference type="PANTHER" id="PTHR44591">
    <property type="entry name" value="STRESS RESPONSE REGULATOR PROTEIN 1"/>
    <property type="match status" value="1"/>
</dbReference>
<keyword evidence="5" id="KW-0418">Kinase</keyword>
<evidence type="ECO:0000259" key="10">
    <source>
        <dbReference type="PROSITE" id="PS50112"/>
    </source>
</evidence>
<evidence type="ECO:0000256" key="7">
    <source>
        <dbReference type="PROSITE-ProRule" id="PRU00169"/>
    </source>
</evidence>
<feature type="domain" description="Histidine kinase" evidence="8">
    <location>
        <begin position="301"/>
        <end position="535"/>
    </location>
</feature>
<evidence type="ECO:0000256" key="5">
    <source>
        <dbReference type="ARBA" id="ARBA00022777"/>
    </source>
</evidence>
<feature type="domain" description="Response regulatory" evidence="9">
    <location>
        <begin position="1"/>
        <end position="117"/>
    </location>
</feature>
<proteinExistence type="predicted"/>
<keyword evidence="6" id="KW-0902">Two-component regulatory system</keyword>
<evidence type="ECO:0000256" key="4">
    <source>
        <dbReference type="ARBA" id="ARBA00022553"/>
    </source>
</evidence>
<evidence type="ECO:0000259" key="9">
    <source>
        <dbReference type="PROSITE" id="PS50110"/>
    </source>
</evidence>
<dbReference type="GO" id="GO:0006355">
    <property type="term" value="P:regulation of DNA-templated transcription"/>
    <property type="evidence" value="ECO:0007669"/>
    <property type="project" value="InterPro"/>
</dbReference>
<dbReference type="SUPFAM" id="SSF55874">
    <property type="entry name" value="ATPase domain of HSP90 chaperone/DNA topoisomerase II/histidine kinase"/>
    <property type="match status" value="1"/>
</dbReference>
<gene>
    <name evidence="11" type="ORF">Afe05nite_73300</name>
</gene>
<dbReference type="PROSITE" id="PS50112">
    <property type="entry name" value="PAS"/>
    <property type="match status" value="1"/>
</dbReference>
<keyword evidence="4 7" id="KW-0597">Phosphoprotein</keyword>
<dbReference type="PRINTS" id="PR00344">
    <property type="entry name" value="BCTRLSENSOR"/>
</dbReference>
<comment type="catalytic activity">
    <reaction evidence="1">
        <text>ATP + protein L-histidine = ADP + protein N-phospho-L-histidine.</text>
        <dbReference type="EC" id="2.7.13.3"/>
    </reaction>
</comment>
<dbReference type="Pfam" id="PF00512">
    <property type="entry name" value="HisKA"/>
    <property type="match status" value="1"/>
</dbReference>
<dbReference type="SMART" id="SM00091">
    <property type="entry name" value="PAS"/>
    <property type="match status" value="1"/>
</dbReference>
<sequence>MIVDDEPANRDVLRLLLESHGEYRIVAAADGQQALAEIDVEHPDLVITDALMPGLDGYQLTQEIRQKSQCPGVPVIILSANYSEAEMLSISQSCGANVVMSKPAEPEKLFAAVDTLLSSLPAAAAVPGDAHHFPAEHLKMVADKLVATTHRLRLTEEQLQRVADAAPVGIVLTDEWGRTLYANQVMTEITGLSTEELRGEGWTACLNPPDRVAALERTRTGTSSTPSTSAPWQLSGSDRWLVAHFQTIGEGNGNYAGTIITVSDISGAMAAVEKEQDEQRRDIQNRAERDRLESLRRMASGIAHEFNNALATVLSYAEFLQETVVEDTVILTAPTGPQLLDDLSRLTAAAKRARNLAGAMLRFGSRIVSTSPPVGVNAIVRDKGLSLAVGLPDSVALCWDLGSDLPDAQATAEAIDQVLTQTVANSVDNMPGGGTILVVSEVVTVSDEVTERGLRVPLDLDAGRYVRLTVTDDGAGMPDDVLVHAIDPFFTTKVGHSGLGLFTALGAVRQIGGGISIESGPERGTSVHAYFPVGAPEPSAGPAAPAPTPTGTRTILVVDDDAALLTVIVRMLQHDGYSVLSASSGPEALAVADAHPHRIDCLLTDVVMPTMLGNELADRLTAARPQIRVLYMSGYADPMAGDRRSLAPYPMLTKPFTRADLYAALDQLVPTGAAA</sequence>
<dbReference type="CDD" id="cd00082">
    <property type="entry name" value="HisKA"/>
    <property type="match status" value="1"/>
</dbReference>
<dbReference type="InterPro" id="IPR050595">
    <property type="entry name" value="Bact_response_regulator"/>
</dbReference>
<dbReference type="InterPro" id="IPR011006">
    <property type="entry name" value="CheY-like_superfamily"/>
</dbReference>
<organism evidence="11 12">
    <name type="scientific">Paractinoplanes ferrugineus</name>
    <dbReference type="NCBI Taxonomy" id="113564"/>
    <lineage>
        <taxon>Bacteria</taxon>
        <taxon>Bacillati</taxon>
        <taxon>Actinomycetota</taxon>
        <taxon>Actinomycetes</taxon>
        <taxon>Micromonosporales</taxon>
        <taxon>Micromonosporaceae</taxon>
        <taxon>Paractinoplanes</taxon>
    </lineage>
</organism>
<dbReference type="CDD" id="cd00130">
    <property type="entry name" value="PAS"/>
    <property type="match status" value="1"/>
</dbReference>
<dbReference type="CDD" id="cd17546">
    <property type="entry name" value="REC_hyHK_CKI1_RcsC-like"/>
    <property type="match status" value="1"/>
</dbReference>
<dbReference type="NCBIfam" id="TIGR00229">
    <property type="entry name" value="sensory_box"/>
    <property type="match status" value="1"/>
</dbReference>
<dbReference type="RefSeq" id="WP_203821852.1">
    <property type="nucleotide sequence ID" value="NZ_BAAABP010000019.1"/>
</dbReference>
<feature type="modified residue" description="4-aspartylphosphate" evidence="7">
    <location>
        <position position="605"/>
    </location>
</feature>
<evidence type="ECO:0000313" key="12">
    <source>
        <dbReference type="Proteomes" id="UP000598174"/>
    </source>
</evidence>
<dbReference type="EMBL" id="BOMM01000067">
    <property type="protein sequence ID" value="GIE15490.1"/>
    <property type="molecule type" value="Genomic_DNA"/>
</dbReference>
<feature type="domain" description="PAS" evidence="10">
    <location>
        <begin position="155"/>
        <end position="200"/>
    </location>
</feature>
<dbReference type="InterPro" id="IPR001789">
    <property type="entry name" value="Sig_transdc_resp-reg_receiver"/>
</dbReference>
<feature type="domain" description="Response regulatory" evidence="9">
    <location>
        <begin position="554"/>
        <end position="669"/>
    </location>
</feature>
<evidence type="ECO:0000256" key="3">
    <source>
        <dbReference type="ARBA" id="ARBA00012438"/>
    </source>
</evidence>
<dbReference type="EC" id="2.7.13.3" evidence="3"/>
<dbReference type="Gene3D" id="3.40.50.2300">
    <property type="match status" value="2"/>
</dbReference>
<dbReference type="Gene3D" id="3.30.565.10">
    <property type="entry name" value="Histidine kinase-like ATPase, C-terminal domain"/>
    <property type="match status" value="1"/>
</dbReference>
<dbReference type="Pfam" id="PF00072">
    <property type="entry name" value="Response_reg"/>
    <property type="match status" value="2"/>
</dbReference>
<keyword evidence="12" id="KW-1185">Reference proteome</keyword>
<dbReference type="Pfam" id="PF00989">
    <property type="entry name" value="PAS"/>
    <property type="match status" value="1"/>
</dbReference>
<dbReference type="SUPFAM" id="SSF55785">
    <property type="entry name" value="PYP-like sensor domain (PAS domain)"/>
    <property type="match status" value="1"/>
</dbReference>
<dbReference type="SMART" id="SM00387">
    <property type="entry name" value="HATPase_c"/>
    <property type="match status" value="1"/>
</dbReference>
<dbReference type="InterPro" id="IPR005467">
    <property type="entry name" value="His_kinase_dom"/>
</dbReference>
<dbReference type="SUPFAM" id="SSF47384">
    <property type="entry name" value="Homodimeric domain of signal transducing histidine kinase"/>
    <property type="match status" value="1"/>
</dbReference>
<keyword evidence="5" id="KW-0808">Transferase</keyword>
<dbReference type="InterPro" id="IPR003661">
    <property type="entry name" value="HisK_dim/P_dom"/>
</dbReference>
<evidence type="ECO:0000259" key="8">
    <source>
        <dbReference type="PROSITE" id="PS50109"/>
    </source>
</evidence>
<dbReference type="PROSITE" id="PS50110">
    <property type="entry name" value="RESPONSE_REGULATORY"/>
    <property type="match status" value="2"/>
</dbReference>
<dbReference type="InterPro" id="IPR013767">
    <property type="entry name" value="PAS_fold"/>
</dbReference>
<dbReference type="InterPro" id="IPR004358">
    <property type="entry name" value="Sig_transdc_His_kin-like_C"/>
</dbReference>
<name>A0A919J6P8_9ACTN</name>
<dbReference type="InterPro" id="IPR036890">
    <property type="entry name" value="HATPase_C_sf"/>
</dbReference>
<dbReference type="Gene3D" id="1.10.287.130">
    <property type="match status" value="1"/>
</dbReference>
<evidence type="ECO:0000256" key="1">
    <source>
        <dbReference type="ARBA" id="ARBA00000085"/>
    </source>
</evidence>
<dbReference type="SUPFAM" id="SSF52172">
    <property type="entry name" value="CheY-like"/>
    <property type="match status" value="2"/>
</dbReference>
<accession>A0A919J6P8</accession>